<accession>A0A8J4BKM8</accession>
<evidence type="ECO:0000256" key="5">
    <source>
        <dbReference type="ARBA" id="ARBA00047707"/>
    </source>
</evidence>
<evidence type="ECO:0000256" key="4">
    <source>
        <dbReference type="ARBA" id="ARBA00023002"/>
    </source>
</evidence>
<feature type="compositionally biased region" description="Low complexity" evidence="7">
    <location>
        <begin position="1277"/>
        <end position="1286"/>
    </location>
</feature>
<evidence type="ECO:0000313" key="9">
    <source>
        <dbReference type="Proteomes" id="UP000747399"/>
    </source>
</evidence>
<keyword evidence="6" id="KW-0503">Monooxygenase</keyword>
<feature type="compositionally biased region" description="Low complexity" evidence="7">
    <location>
        <begin position="550"/>
        <end position="566"/>
    </location>
</feature>
<evidence type="ECO:0000256" key="3">
    <source>
        <dbReference type="ARBA" id="ARBA00022827"/>
    </source>
</evidence>
<feature type="compositionally biased region" description="Low complexity" evidence="7">
    <location>
        <begin position="1300"/>
        <end position="1309"/>
    </location>
</feature>
<protein>
    <recommendedName>
        <fullName evidence="6">Flavin-containing monooxygenase</fullName>
        <ecNumber evidence="6">1.-.-.-</ecNumber>
    </recommendedName>
</protein>
<dbReference type="GO" id="GO:0103075">
    <property type="term" value="F:indole-3-pyruvate monooxygenase activity"/>
    <property type="evidence" value="ECO:0007669"/>
    <property type="project" value="UniProtKB-EC"/>
</dbReference>
<dbReference type="EMBL" id="BNCO01000059">
    <property type="protein sequence ID" value="GIL63712.1"/>
    <property type="molecule type" value="Genomic_DNA"/>
</dbReference>
<feature type="region of interest" description="Disordered" evidence="7">
    <location>
        <begin position="1661"/>
        <end position="1696"/>
    </location>
</feature>
<feature type="region of interest" description="Disordered" evidence="7">
    <location>
        <begin position="933"/>
        <end position="961"/>
    </location>
</feature>
<dbReference type="InterPro" id="IPR020946">
    <property type="entry name" value="Flavin_mOase-like"/>
</dbReference>
<dbReference type="GO" id="GO:0050660">
    <property type="term" value="F:flavin adenine dinucleotide binding"/>
    <property type="evidence" value="ECO:0007669"/>
    <property type="project" value="InterPro"/>
</dbReference>
<keyword evidence="3 6" id="KW-0274">FAD</keyword>
<dbReference type="Proteomes" id="UP000747399">
    <property type="component" value="Unassembled WGS sequence"/>
</dbReference>
<dbReference type="EC" id="1.-.-.-" evidence="6"/>
<name>A0A8J4BKM8_9CHLO</name>
<comment type="catalytic activity">
    <reaction evidence="5">
        <text>indole-3-pyruvate + NADPH + O2 + H(+) = (indol-3-yl)acetate + CO2 + NADP(+) + H2O</text>
        <dbReference type="Rhea" id="RHEA:34331"/>
        <dbReference type="ChEBI" id="CHEBI:15377"/>
        <dbReference type="ChEBI" id="CHEBI:15378"/>
        <dbReference type="ChEBI" id="CHEBI:15379"/>
        <dbReference type="ChEBI" id="CHEBI:16526"/>
        <dbReference type="ChEBI" id="CHEBI:17640"/>
        <dbReference type="ChEBI" id="CHEBI:30854"/>
        <dbReference type="ChEBI" id="CHEBI:57783"/>
        <dbReference type="ChEBI" id="CHEBI:58349"/>
        <dbReference type="EC" id="1.14.13.168"/>
    </reaction>
</comment>
<feature type="compositionally biased region" description="Gly residues" evidence="7">
    <location>
        <begin position="1204"/>
        <end position="1215"/>
    </location>
</feature>
<gene>
    <name evidence="8" type="ORF">Vafri_17598</name>
</gene>
<dbReference type="PRINTS" id="PR00370">
    <property type="entry name" value="FMOXYGENASE"/>
</dbReference>
<evidence type="ECO:0000313" key="8">
    <source>
        <dbReference type="EMBL" id="GIL63712.1"/>
    </source>
</evidence>
<comment type="similarity">
    <text evidence="1 6">Belongs to the FMO family.</text>
</comment>
<feature type="compositionally biased region" description="Polar residues" evidence="7">
    <location>
        <begin position="1661"/>
        <end position="1686"/>
    </location>
</feature>
<dbReference type="SUPFAM" id="SSF51905">
    <property type="entry name" value="FAD/NAD(P)-binding domain"/>
    <property type="match status" value="2"/>
</dbReference>
<dbReference type="InterPro" id="IPR036188">
    <property type="entry name" value="FAD/NAD-bd_sf"/>
</dbReference>
<keyword evidence="9" id="KW-1185">Reference proteome</keyword>
<feature type="region of interest" description="Disordered" evidence="7">
    <location>
        <begin position="1267"/>
        <end position="1313"/>
    </location>
</feature>
<dbReference type="InterPro" id="IPR050982">
    <property type="entry name" value="Auxin_biosynth/cation_transpt"/>
</dbReference>
<proteinExistence type="inferred from homology"/>
<dbReference type="PANTHER" id="PTHR43539:SF78">
    <property type="entry name" value="FLAVIN-CONTAINING MONOOXYGENASE"/>
    <property type="match status" value="1"/>
</dbReference>
<feature type="compositionally biased region" description="Low complexity" evidence="7">
    <location>
        <begin position="1063"/>
        <end position="1082"/>
    </location>
</feature>
<dbReference type="GO" id="GO:0004499">
    <property type="term" value="F:N,N-dimethylaniline monooxygenase activity"/>
    <property type="evidence" value="ECO:0007669"/>
    <property type="project" value="InterPro"/>
</dbReference>
<feature type="region of interest" description="Disordered" evidence="7">
    <location>
        <begin position="542"/>
        <end position="574"/>
    </location>
</feature>
<comment type="cofactor">
    <cofactor evidence="6">
        <name>FAD</name>
        <dbReference type="ChEBI" id="CHEBI:57692"/>
    </cofactor>
</comment>
<dbReference type="PANTHER" id="PTHR43539">
    <property type="entry name" value="FLAVIN-BINDING MONOOXYGENASE-LIKE PROTEIN (AFU_ORTHOLOGUE AFUA_4G09220)"/>
    <property type="match status" value="1"/>
</dbReference>
<feature type="region of interest" description="Disordered" evidence="7">
    <location>
        <begin position="1200"/>
        <end position="1222"/>
    </location>
</feature>
<reference evidence="8" key="1">
    <citation type="journal article" date="2021" name="Proc. Natl. Acad. Sci. U.S.A.">
        <title>Three genomes in the algal genus Volvox reveal the fate of a haploid sex-determining region after a transition to homothallism.</title>
        <authorList>
            <person name="Yamamoto K."/>
            <person name="Hamaji T."/>
            <person name="Kawai-Toyooka H."/>
            <person name="Matsuzaki R."/>
            <person name="Takahashi F."/>
            <person name="Nishimura Y."/>
            <person name="Kawachi M."/>
            <person name="Noguchi H."/>
            <person name="Minakuchi Y."/>
            <person name="Umen J.G."/>
            <person name="Toyoda A."/>
            <person name="Nozaki H."/>
        </authorList>
    </citation>
    <scope>NUCLEOTIDE SEQUENCE</scope>
    <source>
        <strain evidence="8">NIES-3780</strain>
    </source>
</reference>
<keyword evidence="4 6" id="KW-0560">Oxidoreductase</keyword>
<sequence length="1696" mass="175017">MERARSFDHFSFDGGGIIPPPERLRKILIVGAGVAGLQAARQMLKLGAQVLVLEANDEIGGVWIRNYIGFGLQVPWRMYQFPEFPWPKDLQPASEYPTGQEVQEYVRAYCRTYNLRRYIHFNCKLLRLRWCNSNRQWDALYCDTVLEKFFKVTVDYAIVCTGIYSQPYIPDYEGTDSYAGIQLHAKDFVDLSLARGRRVVIVGAGKTALDCVSSIVSTNTATSVTLLYRQAHWPLPRRMLGVSVRRLLFNRAMTAMMPPYYTARNTTLAASKAMAPLKKLFWRSMESVISRKFRITEQMRPRVHLPADLFYGGQILDNTMDKLVRNEALLTIKGEINRFVRNGVILQDGNFVAADLVLYCTGYLKTYDYLEGEMRSRLDLQKDGLYLYRNCLPYAVPHLAFIGSEVSTYNNILTQGLQALWLVHVLAGRIQLPSPAAITEDVRAQQRWRRSVMPAQRSRGSVLMLYMMQYHDQLLADMGQPPHRKGFNLFAECFGAYTAADYEDLLSEDQTVLAARLAEEQLAAAGVPPAVLTATASGHSGAVAGTATLPQPRSPRGGAAAPAGGSDTEHRAGGSAGFAAGPALLCRGSATAATAAAAVTGTVRIPAAINPLLDERFFCSSSREGNSDFVRSCNGQDHQSEPGPAAAAAAAAASSPAGSAVPSYGVAPETSLKAAAQAFLSPTSMDVASSTGRVSQTDWEPDSMDSRRAIRRPAATVSGSGGVALISAGTAAVATDNATSQRAAAVWARNEEQRRSLRAISMRVSADMATAGRWGYLGGSGNLCREGGSIVSSRPVTTTSLLHVKGDFPAAAAITADPSDSGGRPAAAPGVVALPGPGCRMETPPLPHGKRGGGDGGSCASGAGSGTWRGSVLAPAPQADGTERLTMGPAVGRRSFTARGQREPGGWVPPALSLSGGILTSGSTAAASGNAVGYPAPNSPSRLSRYTGPTSPIPCHSTHTNANRPAAVHTFKRDSWDPAAQQPSPIQCHPSQHVRWSPQSSSEAVELANSADSSTASGVGLRVNMAHAKQSRSPHCVRSAPANTPSAAAASSGGGEGDGHGCDSGSLLRAVASSGGSVASRGNGEEDCYQSPPDGRQQQSQCQHDNTAISLCYFEPPPPPALVVTVAAGQGGHVESPTGRSLISNPCLSPGHPRAGGLRLNVSEGPRRGTPSSGGYGGGCGLRMDEREGLSTAPQAEVAAIDTGGSGGGGGGGGDKGVDSAGRVIRTSGENGVATAIGGATGVGGITGSRSQMAGIVNSLQVKHITSTCNPNKNKRSSSNNNNNNSHFAVESSSDRSRRMSSCSRSDSSADINASCGCSSASVTETGVVLVAGEGVAGAADSAAEKSYPENEKPGVPLVVVGDLAAIGAAVALPLPSGAPVCHASIGDGRYLMGSSLGNASEGGAYGSPGSSAVSLSLWHANPVAPNGGGFVRPGHGAATRVAAFMESRFSAMGRLVEVEQSAGSTDEMAEEMVTGAAPTSAEGDAAEAAVVDAAAAAVAANPNGATTAGRGVGGGGSGRSAATIGIALSRDGSSSIGKSPPRHGSIVGPFQSIAGTSNGVVGGFPGARDWRRASSLARTPDGLTATPEEGITSTGGSWRTLHGVPDATAVVRSAGSSSAGQTQSSISLGGALMAAGSACGIPIPATVTVTELFVRQPSRLSSCHTGDSLTGTMLDPCNSNDTEAPTTPAGDGGEY</sequence>
<evidence type="ECO:0000256" key="7">
    <source>
        <dbReference type="SAM" id="MobiDB-lite"/>
    </source>
</evidence>
<evidence type="ECO:0000256" key="6">
    <source>
        <dbReference type="RuleBase" id="RU361177"/>
    </source>
</evidence>
<comment type="caution">
    <text evidence="8">The sequence shown here is derived from an EMBL/GenBank/DDBJ whole genome shotgun (WGS) entry which is preliminary data.</text>
</comment>
<feature type="compositionally biased region" description="Low complexity" evidence="7">
    <location>
        <begin position="1039"/>
        <end position="1051"/>
    </location>
</feature>
<evidence type="ECO:0000256" key="1">
    <source>
        <dbReference type="ARBA" id="ARBA00009183"/>
    </source>
</evidence>
<dbReference type="Gene3D" id="3.50.50.60">
    <property type="entry name" value="FAD/NAD(P)-binding domain"/>
    <property type="match status" value="1"/>
</dbReference>
<organism evidence="8 9">
    <name type="scientific">Volvox africanus</name>
    <dbReference type="NCBI Taxonomy" id="51714"/>
    <lineage>
        <taxon>Eukaryota</taxon>
        <taxon>Viridiplantae</taxon>
        <taxon>Chlorophyta</taxon>
        <taxon>core chlorophytes</taxon>
        <taxon>Chlorophyceae</taxon>
        <taxon>CS clade</taxon>
        <taxon>Chlamydomonadales</taxon>
        <taxon>Volvocaceae</taxon>
        <taxon>Volvox</taxon>
    </lineage>
</organism>
<dbReference type="GO" id="GO:0050661">
    <property type="term" value="F:NADP binding"/>
    <property type="evidence" value="ECO:0007669"/>
    <property type="project" value="InterPro"/>
</dbReference>
<feature type="region of interest" description="Disordered" evidence="7">
    <location>
        <begin position="975"/>
        <end position="1102"/>
    </location>
</feature>
<evidence type="ECO:0000256" key="2">
    <source>
        <dbReference type="ARBA" id="ARBA00022630"/>
    </source>
</evidence>
<dbReference type="Pfam" id="PF00743">
    <property type="entry name" value="FMO-like"/>
    <property type="match status" value="1"/>
</dbReference>
<feature type="compositionally biased region" description="Polar residues" evidence="7">
    <location>
        <begin position="939"/>
        <end position="950"/>
    </location>
</feature>
<keyword evidence="2 6" id="KW-0285">Flavoprotein</keyword>
<dbReference type="InterPro" id="IPR000960">
    <property type="entry name" value="Flavin_mOase"/>
</dbReference>